<name>A0ABD3RUG5_9LAMI</name>
<proteinExistence type="predicted"/>
<protein>
    <submittedName>
        <fullName evidence="1">Uncharacterized protein</fullName>
    </submittedName>
</protein>
<dbReference type="Proteomes" id="UP001634393">
    <property type="component" value="Unassembled WGS sequence"/>
</dbReference>
<reference evidence="1 2" key="1">
    <citation type="submission" date="2024-12" db="EMBL/GenBank/DDBJ databases">
        <title>The unique morphological basis and parallel evolutionary history of personate flowers in Penstemon.</title>
        <authorList>
            <person name="Depatie T.H."/>
            <person name="Wessinger C.A."/>
        </authorList>
    </citation>
    <scope>NUCLEOTIDE SEQUENCE [LARGE SCALE GENOMIC DNA]</scope>
    <source>
        <strain evidence="1">WTNN_2</strain>
        <tissue evidence="1">Leaf</tissue>
    </source>
</reference>
<organism evidence="1 2">
    <name type="scientific">Penstemon smallii</name>
    <dbReference type="NCBI Taxonomy" id="265156"/>
    <lineage>
        <taxon>Eukaryota</taxon>
        <taxon>Viridiplantae</taxon>
        <taxon>Streptophyta</taxon>
        <taxon>Embryophyta</taxon>
        <taxon>Tracheophyta</taxon>
        <taxon>Spermatophyta</taxon>
        <taxon>Magnoliopsida</taxon>
        <taxon>eudicotyledons</taxon>
        <taxon>Gunneridae</taxon>
        <taxon>Pentapetalae</taxon>
        <taxon>asterids</taxon>
        <taxon>lamiids</taxon>
        <taxon>Lamiales</taxon>
        <taxon>Plantaginaceae</taxon>
        <taxon>Cheloneae</taxon>
        <taxon>Penstemon</taxon>
    </lineage>
</organism>
<accession>A0ABD3RUG5</accession>
<gene>
    <name evidence="1" type="ORF">ACJIZ3_014328</name>
</gene>
<evidence type="ECO:0000313" key="1">
    <source>
        <dbReference type="EMBL" id="KAL3813060.1"/>
    </source>
</evidence>
<comment type="caution">
    <text evidence="1">The sequence shown here is derived from an EMBL/GenBank/DDBJ whole genome shotgun (WGS) entry which is preliminary data.</text>
</comment>
<dbReference type="EMBL" id="JBJXBP010000008">
    <property type="protein sequence ID" value="KAL3813060.1"/>
    <property type="molecule type" value="Genomic_DNA"/>
</dbReference>
<sequence length="16" mass="2023">MKSRFPTNWPGRWFVN</sequence>
<evidence type="ECO:0000313" key="2">
    <source>
        <dbReference type="Proteomes" id="UP001634393"/>
    </source>
</evidence>
<keyword evidence="2" id="KW-1185">Reference proteome</keyword>
<dbReference type="AlphaFoldDB" id="A0ABD3RUG5"/>